<gene>
    <name evidence="7" type="primary">LOC118431596</name>
</gene>
<dbReference type="OrthoDB" id="421951at2759"/>
<dbReference type="GO" id="GO:0016410">
    <property type="term" value="F:N-acyltransferase activity"/>
    <property type="evidence" value="ECO:0000318"/>
    <property type="project" value="GO_Central"/>
</dbReference>
<protein>
    <submittedName>
        <fullName evidence="7">Lecithin retinol acyltransferase-like</fullName>
    </submittedName>
</protein>
<dbReference type="GO" id="GO:0005737">
    <property type="term" value="C:cytoplasm"/>
    <property type="evidence" value="ECO:0000318"/>
    <property type="project" value="GO_Central"/>
</dbReference>
<reference evidence="6" key="1">
    <citation type="journal article" date="2020" name="Nat. Ecol. Evol.">
        <title>Deeply conserved synteny resolves early events in vertebrate evolution.</title>
        <authorList>
            <person name="Simakov O."/>
            <person name="Marletaz F."/>
            <person name="Yue J.X."/>
            <person name="O'Connell B."/>
            <person name="Jenkins J."/>
            <person name="Brandt A."/>
            <person name="Calef R."/>
            <person name="Tung C.H."/>
            <person name="Huang T.K."/>
            <person name="Schmutz J."/>
            <person name="Satoh N."/>
            <person name="Yu J.K."/>
            <person name="Putnam N.H."/>
            <person name="Green R.E."/>
            <person name="Rokhsar D.S."/>
        </authorList>
    </citation>
    <scope>NUCLEOTIDE SEQUENCE [LARGE SCALE GENOMIC DNA]</scope>
    <source>
        <strain evidence="6">S238N-H82</strain>
    </source>
</reference>
<accession>A0A9J7ND84</accession>
<name>A0A9J7ND84_BRAFL</name>
<evidence type="ECO:0000256" key="1">
    <source>
        <dbReference type="ARBA" id="ARBA00007824"/>
    </source>
</evidence>
<feature type="domain" description="LRAT" evidence="5">
    <location>
        <begin position="1"/>
        <end position="84"/>
    </location>
</feature>
<organism evidence="6 7">
    <name type="scientific">Branchiostoma floridae</name>
    <name type="common">Florida lancelet</name>
    <name type="synonym">Amphioxus</name>
    <dbReference type="NCBI Taxonomy" id="7739"/>
    <lineage>
        <taxon>Eukaryota</taxon>
        <taxon>Metazoa</taxon>
        <taxon>Chordata</taxon>
        <taxon>Cephalochordata</taxon>
        <taxon>Leptocardii</taxon>
        <taxon>Amphioxiformes</taxon>
        <taxon>Branchiostomatidae</taxon>
        <taxon>Branchiostoma</taxon>
    </lineage>
</organism>
<dbReference type="Pfam" id="PF04970">
    <property type="entry name" value="LRAT"/>
    <property type="match status" value="2"/>
</dbReference>
<dbReference type="Gene3D" id="3.90.1720.10">
    <property type="entry name" value="endopeptidase domain like (from Nostoc punctiforme)"/>
    <property type="match status" value="2"/>
</dbReference>
<dbReference type="GO" id="GO:0004623">
    <property type="term" value="F:phospholipase A2 activity"/>
    <property type="evidence" value="ECO:0000318"/>
    <property type="project" value="GO_Central"/>
</dbReference>
<keyword evidence="2" id="KW-0808">Transferase</keyword>
<dbReference type="KEGG" id="bfo:118431596"/>
<dbReference type="InterPro" id="IPR051496">
    <property type="entry name" value="H-rev107_PLA/AT"/>
</dbReference>
<dbReference type="GeneID" id="118431596"/>
<proteinExistence type="inferred from homology"/>
<evidence type="ECO:0000313" key="6">
    <source>
        <dbReference type="Proteomes" id="UP000001554"/>
    </source>
</evidence>
<dbReference type="InterPro" id="IPR007053">
    <property type="entry name" value="LRAT_dom"/>
</dbReference>
<reference evidence="7" key="2">
    <citation type="submission" date="2025-08" db="UniProtKB">
        <authorList>
            <consortium name="RefSeq"/>
        </authorList>
    </citation>
    <scope>IDENTIFICATION</scope>
    <source>
        <strain evidence="7">S238N-H82</strain>
        <tissue evidence="7">Testes</tissue>
    </source>
</reference>
<keyword evidence="3" id="KW-0378">Hydrolase</keyword>
<dbReference type="PANTHER" id="PTHR13943">
    <property type="entry name" value="HRAS-LIKE SUPPRESSOR - RELATED"/>
    <property type="match status" value="1"/>
</dbReference>
<evidence type="ECO:0000256" key="4">
    <source>
        <dbReference type="ARBA" id="ARBA00023098"/>
    </source>
</evidence>
<keyword evidence="6" id="KW-1185">Reference proteome</keyword>
<evidence type="ECO:0000259" key="5">
    <source>
        <dbReference type="PROSITE" id="PS51934"/>
    </source>
</evidence>
<dbReference type="GO" id="GO:0008970">
    <property type="term" value="F:phospholipase A1 activity"/>
    <property type="evidence" value="ECO:0000318"/>
    <property type="project" value="GO_Central"/>
</dbReference>
<sequence>MVIHRTEDNGKVKVREDWFWDVVEDNLVRISDNIVFDTVPGPLPREEIVERARSKLGEGDYSTLFENCEHFAYWCRYNVVFSRQALTAAGASAGLIAAGAVTGNPVVAGLGVGVGVLAECKEGDLLEFPRKGYSHWAVYEGDGMVIHLAPANGVNSGNSLSFSKTKKALVKKDWFWDVVKKSRVRINNYLDMSRDMYTFPGEEVVRRAQSRLGKIGYNVFRNNCEHFATWCRYGEEISEQAEDHKVLATTASVVSHTKRGLRRLVWEIATNPIGVLKNGPTPIWH</sequence>
<dbReference type="PANTHER" id="PTHR13943:SF77">
    <property type="entry name" value="LRAT DOMAIN-CONTAINING PROTEIN"/>
    <property type="match status" value="1"/>
</dbReference>
<dbReference type="AlphaFoldDB" id="A0A9J7ND84"/>
<comment type="similarity">
    <text evidence="1">Belongs to the H-rev107 family.</text>
</comment>
<keyword evidence="4" id="KW-0443">Lipid metabolism</keyword>
<dbReference type="RefSeq" id="XP_035698731.1">
    <property type="nucleotide sequence ID" value="XM_035842838.1"/>
</dbReference>
<dbReference type="PROSITE" id="PS51934">
    <property type="entry name" value="LRAT"/>
    <property type="match status" value="2"/>
</dbReference>
<evidence type="ECO:0000256" key="2">
    <source>
        <dbReference type="ARBA" id="ARBA00022679"/>
    </source>
</evidence>
<evidence type="ECO:0000313" key="7">
    <source>
        <dbReference type="RefSeq" id="XP_035698731.1"/>
    </source>
</evidence>
<evidence type="ECO:0000256" key="3">
    <source>
        <dbReference type="ARBA" id="ARBA00022801"/>
    </source>
</evidence>
<dbReference type="GO" id="GO:0070292">
    <property type="term" value="P:N-acylphosphatidylethanolamine metabolic process"/>
    <property type="evidence" value="ECO:0000318"/>
    <property type="project" value="GO_Central"/>
</dbReference>
<feature type="domain" description="LRAT" evidence="5">
    <location>
        <begin position="125"/>
        <end position="240"/>
    </location>
</feature>
<dbReference type="Proteomes" id="UP000001554">
    <property type="component" value="Chromosome 15"/>
</dbReference>